<feature type="domain" description="Carbohydrate kinase PfkB" evidence="3">
    <location>
        <begin position="58"/>
        <end position="348"/>
    </location>
</feature>
<keyword evidence="5" id="KW-1185">Reference proteome</keyword>
<dbReference type="SUPFAM" id="SSF53613">
    <property type="entry name" value="Ribokinase-like"/>
    <property type="match status" value="1"/>
</dbReference>
<keyword evidence="1" id="KW-0808">Transferase</keyword>
<reference evidence="4 5" key="1">
    <citation type="submission" date="2015-01" db="EMBL/GenBank/DDBJ databases">
        <title>Jeotgalibacillus campisalis genome sequencing.</title>
        <authorList>
            <person name="Goh K.M."/>
            <person name="Chan K.-G."/>
            <person name="Yaakop A.S."/>
            <person name="Ee R."/>
            <person name="Gan H.M."/>
            <person name="Chan C.S."/>
        </authorList>
    </citation>
    <scope>NUCLEOTIDE SEQUENCE [LARGE SCALE GENOMIC DNA]</scope>
    <source>
        <strain evidence="4 5">SF-57</strain>
    </source>
</reference>
<proteinExistence type="predicted"/>
<evidence type="ECO:0000313" key="5">
    <source>
        <dbReference type="Proteomes" id="UP000031972"/>
    </source>
</evidence>
<evidence type="ECO:0000259" key="3">
    <source>
        <dbReference type="Pfam" id="PF00294"/>
    </source>
</evidence>
<evidence type="ECO:0000313" key="4">
    <source>
        <dbReference type="EMBL" id="KIL43074.1"/>
    </source>
</evidence>
<dbReference type="Gene3D" id="3.40.1190.20">
    <property type="match status" value="1"/>
</dbReference>
<evidence type="ECO:0000256" key="2">
    <source>
        <dbReference type="ARBA" id="ARBA00022777"/>
    </source>
</evidence>
<dbReference type="GO" id="GO:0016301">
    <property type="term" value="F:kinase activity"/>
    <property type="evidence" value="ECO:0007669"/>
    <property type="project" value="UniProtKB-KW"/>
</dbReference>
<evidence type="ECO:0000256" key="1">
    <source>
        <dbReference type="ARBA" id="ARBA00022679"/>
    </source>
</evidence>
<protein>
    <recommendedName>
        <fullName evidence="3">Carbohydrate kinase PfkB domain-containing protein</fullName>
    </recommendedName>
</protein>
<dbReference type="PANTHER" id="PTHR10584:SF166">
    <property type="entry name" value="RIBOKINASE"/>
    <property type="match status" value="1"/>
</dbReference>
<keyword evidence="2" id="KW-0418">Kinase</keyword>
<sequence length="372" mass="41987">MNKKEKEILRLITENPYISQNDLADKLGLSRSAVAVYISNMMKKGIILGKAYIIKDSQRIVCVGGATVDRKAVPKHKIKFGTSNPVYYHRFPGGVARNVAENLGRLNCNTSLITCVGDDEQGSWLLDHTKTAGVDVSQSLRLNNYNTGSYTIISDKNGMLLLGLDDLNLYEYLTVDLLEKRWNYMSSADMIFLDFNFPIEISEQIIHKARMEGIRLCATVVSSTRTELVPSSLNGVYLLCTNDIEASSLLGYDVNEKDMIQDACRKLQQRGAENIAMNLRDKGSYLFTEDQQFHWIPQPVEKTADWTGNRDAFMAGVIYGLTQQLELRVACEYGSIMSMITIRDFATVNTNFNVKELEALHKNYFTKKRPVN</sequence>
<dbReference type="RefSeq" id="WP_041061334.1">
    <property type="nucleotide sequence ID" value="NZ_JXRR01000022.1"/>
</dbReference>
<organism evidence="4 5">
    <name type="scientific">Jeotgalibacillus campisalis</name>
    <dbReference type="NCBI Taxonomy" id="220754"/>
    <lineage>
        <taxon>Bacteria</taxon>
        <taxon>Bacillati</taxon>
        <taxon>Bacillota</taxon>
        <taxon>Bacilli</taxon>
        <taxon>Bacillales</taxon>
        <taxon>Caryophanaceae</taxon>
        <taxon>Jeotgalibacillus</taxon>
    </lineage>
</organism>
<accession>A0A0C2RMU0</accession>
<dbReference type="InterPro" id="IPR036390">
    <property type="entry name" value="WH_DNA-bd_sf"/>
</dbReference>
<dbReference type="Gene3D" id="1.10.10.10">
    <property type="entry name" value="Winged helix-like DNA-binding domain superfamily/Winged helix DNA-binding domain"/>
    <property type="match status" value="1"/>
</dbReference>
<dbReference type="EMBL" id="JXRR01000022">
    <property type="protein sequence ID" value="KIL43074.1"/>
    <property type="molecule type" value="Genomic_DNA"/>
</dbReference>
<dbReference type="InterPro" id="IPR036388">
    <property type="entry name" value="WH-like_DNA-bd_sf"/>
</dbReference>
<dbReference type="Pfam" id="PF13412">
    <property type="entry name" value="HTH_24"/>
    <property type="match status" value="1"/>
</dbReference>
<dbReference type="OrthoDB" id="9806249at2"/>
<dbReference type="AlphaFoldDB" id="A0A0C2RMU0"/>
<dbReference type="SUPFAM" id="SSF46785">
    <property type="entry name" value="Winged helix' DNA-binding domain"/>
    <property type="match status" value="1"/>
</dbReference>
<dbReference type="Proteomes" id="UP000031972">
    <property type="component" value="Unassembled WGS sequence"/>
</dbReference>
<comment type="caution">
    <text evidence="4">The sequence shown here is derived from an EMBL/GenBank/DDBJ whole genome shotgun (WGS) entry which is preliminary data.</text>
</comment>
<dbReference type="Pfam" id="PF00294">
    <property type="entry name" value="PfkB"/>
    <property type="match status" value="1"/>
</dbReference>
<name>A0A0C2RMU0_9BACL</name>
<dbReference type="InterPro" id="IPR011611">
    <property type="entry name" value="PfkB_dom"/>
</dbReference>
<dbReference type="GO" id="GO:0005829">
    <property type="term" value="C:cytosol"/>
    <property type="evidence" value="ECO:0007669"/>
    <property type="project" value="TreeGrafter"/>
</dbReference>
<dbReference type="InterPro" id="IPR029056">
    <property type="entry name" value="Ribokinase-like"/>
</dbReference>
<dbReference type="PATRIC" id="fig|220754.4.peg.3491"/>
<dbReference type="PANTHER" id="PTHR10584">
    <property type="entry name" value="SUGAR KINASE"/>
    <property type="match status" value="1"/>
</dbReference>
<gene>
    <name evidence="4" type="ORF">KR50_34770</name>
</gene>